<dbReference type="GO" id="GO:0006612">
    <property type="term" value="P:protein targeting to membrane"/>
    <property type="evidence" value="ECO:0007669"/>
    <property type="project" value="TreeGrafter"/>
</dbReference>
<evidence type="ECO:0000256" key="6">
    <source>
        <dbReference type="ARBA" id="ARBA00023139"/>
    </source>
</evidence>
<feature type="compositionally biased region" description="Polar residues" evidence="11">
    <location>
        <begin position="31"/>
        <end position="52"/>
    </location>
</feature>
<evidence type="ECO:0000313" key="13">
    <source>
        <dbReference type="EMBL" id="KAF8478728.1"/>
    </source>
</evidence>
<comment type="catalytic activity">
    <reaction evidence="9 10">
        <text>L-cysteinyl-[protein] + hexadecanoyl-CoA = S-hexadecanoyl-L-cysteinyl-[protein] + CoA</text>
        <dbReference type="Rhea" id="RHEA:36683"/>
        <dbReference type="Rhea" id="RHEA-COMP:10131"/>
        <dbReference type="Rhea" id="RHEA-COMP:11032"/>
        <dbReference type="ChEBI" id="CHEBI:29950"/>
        <dbReference type="ChEBI" id="CHEBI:57287"/>
        <dbReference type="ChEBI" id="CHEBI:57379"/>
        <dbReference type="ChEBI" id="CHEBI:74151"/>
        <dbReference type="EC" id="2.3.1.225"/>
    </reaction>
</comment>
<dbReference type="InterPro" id="IPR001594">
    <property type="entry name" value="Palmitoyltrfase_DHHC"/>
</dbReference>
<evidence type="ECO:0000256" key="11">
    <source>
        <dbReference type="SAM" id="MobiDB-lite"/>
    </source>
</evidence>
<keyword evidence="8 10" id="KW-0012">Acyltransferase</keyword>
<evidence type="ECO:0000256" key="1">
    <source>
        <dbReference type="ARBA" id="ARBA00004141"/>
    </source>
</evidence>
<dbReference type="InterPro" id="IPR039859">
    <property type="entry name" value="PFA4/ZDH16/20/ERF2-like"/>
</dbReference>
<keyword evidence="14" id="KW-1185">Reference proteome</keyword>
<evidence type="ECO:0000256" key="3">
    <source>
        <dbReference type="ARBA" id="ARBA00022692"/>
    </source>
</evidence>
<feature type="compositionally biased region" description="Low complexity" evidence="11">
    <location>
        <begin position="71"/>
        <end position="80"/>
    </location>
</feature>
<dbReference type="PANTHER" id="PTHR22883">
    <property type="entry name" value="ZINC FINGER DHHC DOMAIN CONTAINING PROTEIN"/>
    <property type="match status" value="1"/>
</dbReference>
<protein>
    <recommendedName>
        <fullName evidence="10">Palmitoyltransferase</fullName>
        <ecNumber evidence="10">2.3.1.225</ecNumber>
    </recommendedName>
</protein>
<feature type="compositionally biased region" description="Low complexity" evidence="11">
    <location>
        <begin position="261"/>
        <end position="270"/>
    </location>
</feature>
<dbReference type="EC" id="2.3.1.225" evidence="10"/>
<dbReference type="EMBL" id="WHVB01000011">
    <property type="protein sequence ID" value="KAF8478728.1"/>
    <property type="molecule type" value="Genomic_DNA"/>
</dbReference>
<reference evidence="13" key="2">
    <citation type="journal article" date="2020" name="Nat. Commun.">
        <title>Large-scale genome sequencing of mycorrhizal fungi provides insights into the early evolution of symbiotic traits.</title>
        <authorList>
            <person name="Miyauchi S."/>
            <person name="Kiss E."/>
            <person name="Kuo A."/>
            <person name="Drula E."/>
            <person name="Kohler A."/>
            <person name="Sanchez-Garcia M."/>
            <person name="Morin E."/>
            <person name="Andreopoulos B."/>
            <person name="Barry K.W."/>
            <person name="Bonito G."/>
            <person name="Buee M."/>
            <person name="Carver A."/>
            <person name="Chen C."/>
            <person name="Cichocki N."/>
            <person name="Clum A."/>
            <person name="Culley D."/>
            <person name="Crous P.W."/>
            <person name="Fauchery L."/>
            <person name="Girlanda M."/>
            <person name="Hayes R.D."/>
            <person name="Keri Z."/>
            <person name="LaButti K."/>
            <person name="Lipzen A."/>
            <person name="Lombard V."/>
            <person name="Magnuson J."/>
            <person name="Maillard F."/>
            <person name="Murat C."/>
            <person name="Nolan M."/>
            <person name="Ohm R.A."/>
            <person name="Pangilinan J."/>
            <person name="Pereira M.F."/>
            <person name="Perotto S."/>
            <person name="Peter M."/>
            <person name="Pfister S."/>
            <person name="Riley R."/>
            <person name="Sitrit Y."/>
            <person name="Stielow J.B."/>
            <person name="Szollosi G."/>
            <person name="Zifcakova L."/>
            <person name="Stursova M."/>
            <person name="Spatafora J.W."/>
            <person name="Tedersoo L."/>
            <person name="Vaario L.M."/>
            <person name="Yamada A."/>
            <person name="Yan M."/>
            <person name="Wang P."/>
            <person name="Xu J."/>
            <person name="Bruns T."/>
            <person name="Baldrian P."/>
            <person name="Vilgalys R."/>
            <person name="Dunand C."/>
            <person name="Henrissat B."/>
            <person name="Grigoriev I.V."/>
            <person name="Hibbett D."/>
            <person name="Nagy L.G."/>
            <person name="Martin F.M."/>
        </authorList>
    </citation>
    <scope>NUCLEOTIDE SEQUENCE</scope>
    <source>
        <strain evidence="13">Prilba</strain>
    </source>
</reference>
<sequence length="669" mass="72485">MASHRSLPFSPSTPIIPVSQRPSQLPSSLSTVGISTKFESVTTPRGSASNSGKHARTGSAVSSTSRPHPSPSISGDPSSSSKRRSFQGPGPIPLSGTHAHGILPPPPFFRPSHPSQQPLSPSDVSHRSSVASSHVHSPSHDREAVHPSFPSHPVPHDAPYDSDGHSDSFPVTGDRTSRYSMQDAPRELPVRNQKHSREPLLPISGHTRSRSGSVTTHRSKPSLARNVVEKNAANVSAAARFRDSIERFRKGLSLESVRRSLSGSASASQSPVTADLPSARSTTTPFEVKGSSDEDYKASDVVPLDLRHPSSNFIPYPPPVTKSEFPLSSVPVKQEKSSRYIRNYERILSSNRWFMRGHLLMGGAKPWAFIGSLTLVFGIAGVWLGTTCIWWWHNKSPAVAAAGAYMCLLTISLMLSTAFKDPGILPRNLDPDPPYPSVAPSDGGDYLPLTRELKVRSAVVTVKYCPTCCTYRPPRSNHCRVCDNCVDGCDHHCQWVNNCVGRRNYTNFFALILAATITLCLVIVTSALHISMLTREKRIKDFGHALGKGGAGSAVAFCLAATVIWPVGALLAYHMRLLCLNVTTIEQIRNSAHKSIVPGTAPPNPFAHSSWRGNLADVLCRPSGFSWVQAHAVATVDKRLVNPGFEDQADFVVHDDAEDGRDADAHQRG</sequence>
<accession>A0A9P5T8C8</accession>
<keyword evidence="7" id="KW-0449">Lipoprotein</keyword>
<feature type="transmembrane region" description="Helical" evidence="10">
    <location>
        <begin position="508"/>
        <end position="530"/>
    </location>
</feature>
<feature type="region of interest" description="Disordered" evidence="11">
    <location>
        <begin position="1"/>
        <end position="221"/>
    </location>
</feature>
<reference evidence="13" key="1">
    <citation type="submission" date="2019-10" db="EMBL/GenBank/DDBJ databases">
        <authorList>
            <consortium name="DOE Joint Genome Institute"/>
            <person name="Kuo A."/>
            <person name="Miyauchi S."/>
            <person name="Kiss E."/>
            <person name="Drula E."/>
            <person name="Kohler A."/>
            <person name="Sanchez-Garcia M."/>
            <person name="Andreopoulos B."/>
            <person name="Barry K.W."/>
            <person name="Bonito G."/>
            <person name="Buee M."/>
            <person name="Carver A."/>
            <person name="Chen C."/>
            <person name="Cichocki N."/>
            <person name="Clum A."/>
            <person name="Culley D."/>
            <person name="Crous P.W."/>
            <person name="Fauchery L."/>
            <person name="Girlanda M."/>
            <person name="Hayes R."/>
            <person name="Keri Z."/>
            <person name="LaButti K."/>
            <person name="Lipzen A."/>
            <person name="Lombard V."/>
            <person name="Magnuson J."/>
            <person name="Maillard F."/>
            <person name="Morin E."/>
            <person name="Murat C."/>
            <person name="Nolan M."/>
            <person name="Ohm R."/>
            <person name="Pangilinan J."/>
            <person name="Pereira M."/>
            <person name="Perotto S."/>
            <person name="Peter M."/>
            <person name="Riley R."/>
            <person name="Sitrit Y."/>
            <person name="Stielow B."/>
            <person name="Szollosi G."/>
            <person name="Zifcakova L."/>
            <person name="Stursova M."/>
            <person name="Spatafora J.W."/>
            <person name="Tedersoo L."/>
            <person name="Vaario L.-M."/>
            <person name="Yamada A."/>
            <person name="Yan M."/>
            <person name="Wang P."/>
            <person name="Xu J."/>
            <person name="Bruns T."/>
            <person name="Baldrian P."/>
            <person name="Vilgalys R."/>
            <person name="Henrissat B."/>
            <person name="Grigoriev I.V."/>
            <person name="Hibbett D."/>
            <person name="Nagy L.G."/>
            <person name="Martin F.M."/>
        </authorList>
    </citation>
    <scope>NUCLEOTIDE SEQUENCE</scope>
    <source>
        <strain evidence="13">Prilba</strain>
    </source>
</reference>
<feature type="compositionally biased region" description="Low complexity" evidence="11">
    <location>
        <begin position="110"/>
        <end position="136"/>
    </location>
</feature>
<comment type="caution">
    <text evidence="13">The sequence shown here is derived from an EMBL/GenBank/DDBJ whole genome shotgun (WGS) entry which is preliminary data.</text>
</comment>
<keyword evidence="5 10" id="KW-0472">Membrane</keyword>
<feature type="compositionally biased region" description="Low complexity" evidence="11">
    <location>
        <begin position="19"/>
        <end position="30"/>
    </location>
</feature>
<dbReference type="Proteomes" id="UP000759537">
    <property type="component" value="Unassembled WGS sequence"/>
</dbReference>
<dbReference type="Pfam" id="PF01529">
    <property type="entry name" value="DHHC"/>
    <property type="match status" value="1"/>
</dbReference>
<evidence type="ECO:0000256" key="2">
    <source>
        <dbReference type="ARBA" id="ARBA00022679"/>
    </source>
</evidence>
<evidence type="ECO:0000313" key="14">
    <source>
        <dbReference type="Proteomes" id="UP000759537"/>
    </source>
</evidence>
<evidence type="ECO:0000259" key="12">
    <source>
        <dbReference type="Pfam" id="PF01529"/>
    </source>
</evidence>
<evidence type="ECO:0000256" key="10">
    <source>
        <dbReference type="RuleBase" id="RU079119"/>
    </source>
</evidence>
<dbReference type="GO" id="GO:0005794">
    <property type="term" value="C:Golgi apparatus"/>
    <property type="evidence" value="ECO:0007669"/>
    <property type="project" value="TreeGrafter"/>
</dbReference>
<feature type="transmembrane region" description="Helical" evidence="10">
    <location>
        <begin position="550"/>
        <end position="573"/>
    </location>
</feature>
<dbReference type="GO" id="GO:0005783">
    <property type="term" value="C:endoplasmic reticulum"/>
    <property type="evidence" value="ECO:0007669"/>
    <property type="project" value="TreeGrafter"/>
</dbReference>
<comment type="subcellular location">
    <subcellularLocation>
        <location evidence="1">Membrane</location>
        <topology evidence="1">Multi-pass membrane protein</topology>
    </subcellularLocation>
</comment>
<dbReference type="OrthoDB" id="9909019at2759"/>
<keyword evidence="4 10" id="KW-1133">Transmembrane helix</keyword>
<evidence type="ECO:0000256" key="7">
    <source>
        <dbReference type="ARBA" id="ARBA00023288"/>
    </source>
</evidence>
<comment type="domain">
    <text evidence="10">The DHHC domain is required for palmitoyltransferase activity.</text>
</comment>
<keyword evidence="6" id="KW-0564">Palmitate</keyword>
<dbReference type="GO" id="GO:0016020">
    <property type="term" value="C:membrane"/>
    <property type="evidence" value="ECO:0007669"/>
    <property type="project" value="UniProtKB-SubCell"/>
</dbReference>
<feature type="transmembrane region" description="Helical" evidence="10">
    <location>
        <begin position="398"/>
        <end position="419"/>
    </location>
</feature>
<dbReference type="GO" id="GO:0019706">
    <property type="term" value="F:protein-cysteine S-palmitoyltransferase activity"/>
    <property type="evidence" value="ECO:0007669"/>
    <property type="project" value="UniProtKB-EC"/>
</dbReference>
<dbReference type="AlphaFoldDB" id="A0A9P5T8C8"/>
<comment type="similarity">
    <text evidence="10">Belongs to the DHHC palmitoyltransferase family.</text>
</comment>
<name>A0A9P5T8C8_9AGAM</name>
<keyword evidence="2 10" id="KW-0808">Transferase</keyword>
<feature type="domain" description="Palmitoyltransferase DHHC" evidence="12">
    <location>
        <begin position="463"/>
        <end position="590"/>
    </location>
</feature>
<feature type="transmembrane region" description="Helical" evidence="10">
    <location>
        <begin position="367"/>
        <end position="392"/>
    </location>
</feature>
<evidence type="ECO:0000256" key="8">
    <source>
        <dbReference type="ARBA" id="ARBA00023315"/>
    </source>
</evidence>
<dbReference type="PROSITE" id="PS50216">
    <property type="entry name" value="DHHC"/>
    <property type="match status" value="1"/>
</dbReference>
<proteinExistence type="inferred from homology"/>
<organism evidence="13 14">
    <name type="scientific">Russula ochroleuca</name>
    <dbReference type="NCBI Taxonomy" id="152965"/>
    <lineage>
        <taxon>Eukaryota</taxon>
        <taxon>Fungi</taxon>
        <taxon>Dikarya</taxon>
        <taxon>Basidiomycota</taxon>
        <taxon>Agaricomycotina</taxon>
        <taxon>Agaricomycetes</taxon>
        <taxon>Russulales</taxon>
        <taxon>Russulaceae</taxon>
        <taxon>Russula</taxon>
    </lineage>
</organism>
<feature type="compositionally biased region" description="Basic and acidic residues" evidence="11">
    <location>
        <begin position="154"/>
        <end position="166"/>
    </location>
</feature>
<evidence type="ECO:0000256" key="5">
    <source>
        <dbReference type="ARBA" id="ARBA00023136"/>
    </source>
</evidence>
<gene>
    <name evidence="13" type="ORF">DFH94DRAFT_633089</name>
</gene>
<dbReference type="PANTHER" id="PTHR22883:SF488">
    <property type="entry name" value="PALMITOYLTRANSFERASE"/>
    <property type="match status" value="1"/>
</dbReference>
<evidence type="ECO:0000256" key="4">
    <source>
        <dbReference type="ARBA" id="ARBA00022989"/>
    </source>
</evidence>
<evidence type="ECO:0000256" key="9">
    <source>
        <dbReference type="ARBA" id="ARBA00048048"/>
    </source>
</evidence>
<keyword evidence="3 10" id="KW-0812">Transmembrane</keyword>
<feature type="region of interest" description="Disordered" evidence="11">
    <location>
        <begin position="261"/>
        <end position="293"/>
    </location>
</feature>